<evidence type="ECO:0000256" key="2">
    <source>
        <dbReference type="ARBA" id="ARBA00022475"/>
    </source>
</evidence>
<dbReference type="STRING" id="1640674.SAMN05216323_103812"/>
<feature type="transmembrane region" description="Helical" evidence="8">
    <location>
        <begin position="396"/>
        <end position="414"/>
    </location>
</feature>
<dbReference type="RefSeq" id="WP_092438805.1">
    <property type="nucleotide sequence ID" value="NZ_FMYP01000038.1"/>
</dbReference>
<feature type="transmembrane region" description="Helical" evidence="8">
    <location>
        <begin position="194"/>
        <end position="219"/>
    </location>
</feature>
<evidence type="ECO:0000256" key="1">
    <source>
        <dbReference type="ARBA" id="ARBA00004651"/>
    </source>
</evidence>
<organism evidence="10 11">
    <name type="scientific">Williamwhitmania taraxaci</name>
    <dbReference type="NCBI Taxonomy" id="1640674"/>
    <lineage>
        <taxon>Bacteria</taxon>
        <taxon>Pseudomonadati</taxon>
        <taxon>Bacteroidota</taxon>
        <taxon>Bacteroidia</taxon>
        <taxon>Bacteroidales</taxon>
        <taxon>Williamwhitmaniaceae</taxon>
        <taxon>Williamwhitmania</taxon>
    </lineage>
</organism>
<feature type="transmembrane region" description="Helical" evidence="8">
    <location>
        <begin position="302"/>
        <end position="327"/>
    </location>
</feature>
<name>A0A1G6MTQ0_9BACT</name>
<dbReference type="Proteomes" id="UP000199452">
    <property type="component" value="Unassembled WGS sequence"/>
</dbReference>
<evidence type="ECO:0000256" key="7">
    <source>
        <dbReference type="RuleBase" id="RU000320"/>
    </source>
</evidence>
<keyword evidence="5" id="KW-0560">Oxidoreductase</keyword>
<dbReference type="InterPro" id="IPR052175">
    <property type="entry name" value="ComplexI-like_HydComp"/>
</dbReference>
<dbReference type="GO" id="GO:0005886">
    <property type="term" value="C:plasma membrane"/>
    <property type="evidence" value="ECO:0007669"/>
    <property type="project" value="UniProtKB-SubCell"/>
</dbReference>
<evidence type="ECO:0000256" key="3">
    <source>
        <dbReference type="ARBA" id="ARBA00022692"/>
    </source>
</evidence>
<evidence type="ECO:0000256" key="6">
    <source>
        <dbReference type="ARBA" id="ARBA00023136"/>
    </source>
</evidence>
<feature type="transmembrane region" description="Helical" evidence="8">
    <location>
        <begin position="149"/>
        <end position="174"/>
    </location>
</feature>
<gene>
    <name evidence="10" type="ORF">SAMN05216323_103812</name>
</gene>
<feature type="transmembrane region" description="Helical" evidence="8">
    <location>
        <begin position="6"/>
        <end position="21"/>
    </location>
</feature>
<keyword evidence="6 8" id="KW-0472">Membrane</keyword>
<feature type="transmembrane region" description="Helical" evidence="8">
    <location>
        <begin position="95"/>
        <end position="112"/>
    </location>
</feature>
<dbReference type="GO" id="GO:0016491">
    <property type="term" value="F:oxidoreductase activity"/>
    <property type="evidence" value="ECO:0007669"/>
    <property type="project" value="UniProtKB-KW"/>
</dbReference>
<accession>A0A1G6MTQ0</accession>
<reference evidence="10 11" key="1">
    <citation type="submission" date="2016-09" db="EMBL/GenBank/DDBJ databases">
        <authorList>
            <person name="Capua I."/>
            <person name="De Benedictis P."/>
            <person name="Joannis T."/>
            <person name="Lombin L.H."/>
            <person name="Cattoli G."/>
        </authorList>
    </citation>
    <scope>NUCLEOTIDE SEQUENCE [LARGE SCALE GENOMIC DNA]</scope>
    <source>
        <strain evidence="10 11">A7P-90m</strain>
    </source>
</reference>
<evidence type="ECO:0000256" key="8">
    <source>
        <dbReference type="SAM" id="Phobius"/>
    </source>
</evidence>
<feature type="transmembrane region" description="Helical" evidence="8">
    <location>
        <begin position="28"/>
        <end position="48"/>
    </location>
</feature>
<dbReference type="EMBL" id="FMYP01000038">
    <property type="protein sequence ID" value="SDC58375.1"/>
    <property type="molecule type" value="Genomic_DNA"/>
</dbReference>
<protein>
    <submittedName>
        <fullName evidence="10">Hydrogenase-4 component F</fullName>
    </submittedName>
</protein>
<feature type="transmembrane region" description="Helical" evidence="8">
    <location>
        <begin position="445"/>
        <end position="466"/>
    </location>
</feature>
<dbReference type="PANTHER" id="PTHR42682">
    <property type="entry name" value="HYDROGENASE-4 COMPONENT F"/>
    <property type="match status" value="1"/>
</dbReference>
<feature type="domain" description="NADH:quinone oxidoreductase/Mrp antiporter transmembrane" evidence="9">
    <location>
        <begin position="113"/>
        <end position="403"/>
    </location>
</feature>
<feature type="transmembrane region" description="Helical" evidence="8">
    <location>
        <begin position="261"/>
        <end position="281"/>
    </location>
</feature>
<comment type="subcellular location">
    <subcellularLocation>
        <location evidence="1">Cell membrane</location>
        <topology evidence="1">Multi-pass membrane protein</topology>
    </subcellularLocation>
    <subcellularLocation>
        <location evidence="7">Membrane</location>
        <topology evidence="7">Multi-pass membrane protein</topology>
    </subcellularLocation>
</comment>
<dbReference type="GO" id="GO:0008137">
    <property type="term" value="F:NADH dehydrogenase (ubiquinone) activity"/>
    <property type="evidence" value="ECO:0007669"/>
    <property type="project" value="InterPro"/>
</dbReference>
<sequence length="475" mass="52892">MILPYLIGALLIGIALIVNRSKVVNYALMGAFLVLQWGITIYACFHYQETDLDYFTFDSLGLILLITLSIIAVPAVIHSWLYIERHDETPQSRGVYFAAIVGLIMAIGAGYLSNHIAVTWIFTEVTTLCASALIYHHRNKLALEGTWKYVFICAISITFIFIGILFLSLSLGKAASDDLSFKYLIAHSDKLNPFWLQLAFLFIFTGFTAKLGLVPMFTAGVDAKDKAPGPAAALLSSVLMNLGFVGIFRIYVVVANTPLHHWANLVIGIAAFLSVFVATVYMIKVKNIKRMFAYSSIEHMGLVMLGIAMGGIGYYAAILHIVLHALVKSSLFFQYNQIYRVFQSKSIYSVGNYFKYNPTGAIVLLFCFISATAMPPSGLFVSEFLIFRSMFEAHQLLLLIAILLLLTMIIWAFGKNIFKMLFIPPVGIDEREIPTINPWESTSQIVLLLGSVYLGLNPPLAFVHLIKESLMFLPQ</sequence>
<feature type="transmembrane region" description="Helical" evidence="8">
    <location>
        <begin position="118"/>
        <end position="137"/>
    </location>
</feature>
<feature type="transmembrane region" description="Helical" evidence="8">
    <location>
        <begin position="361"/>
        <end position="387"/>
    </location>
</feature>
<dbReference type="PANTHER" id="PTHR42682:SF5">
    <property type="entry name" value="HYDROGENASE-4 COMPONENT F"/>
    <property type="match status" value="1"/>
</dbReference>
<evidence type="ECO:0000256" key="5">
    <source>
        <dbReference type="ARBA" id="ARBA00023002"/>
    </source>
</evidence>
<proteinExistence type="predicted"/>
<evidence type="ECO:0000313" key="11">
    <source>
        <dbReference type="Proteomes" id="UP000199452"/>
    </source>
</evidence>
<evidence type="ECO:0000259" key="9">
    <source>
        <dbReference type="Pfam" id="PF00361"/>
    </source>
</evidence>
<evidence type="ECO:0000256" key="4">
    <source>
        <dbReference type="ARBA" id="ARBA00022989"/>
    </source>
</evidence>
<dbReference type="InterPro" id="IPR003918">
    <property type="entry name" value="NADH_UbQ_OxRdtase"/>
</dbReference>
<feature type="transmembrane region" description="Helical" evidence="8">
    <location>
        <begin position="60"/>
        <end position="83"/>
    </location>
</feature>
<dbReference type="PRINTS" id="PR01437">
    <property type="entry name" value="NUOXDRDTASE4"/>
</dbReference>
<keyword evidence="4 8" id="KW-1133">Transmembrane helix</keyword>
<dbReference type="AlphaFoldDB" id="A0A1G6MTQ0"/>
<dbReference type="GO" id="GO:0042773">
    <property type="term" value="P:ATP synthesis coupled electron transport"/>
    <property type="evidence" value="ECO:0007669"/>
    <property type="project" value="InterPro"/>
</dbReference>
<dbReference type="Pfam" id="PF00361">
    <property type="entry name" value="Proton_antipo_M"/>
    <property type="match status" value="1"/>
</dbReference>
<dbReference type="InterPro" id="IPR001750">
    <property type="entry name" value="ND/Mrp_TM"/>
</dbReference>
<feature type="transmembrane region" description="Helical" evidence="8">
    <location>
        <begin position="231"/>
        <end position="255"/>
    </location>
</feature>
<keyword evidence="11" id="KW-1185">Reference proteome</keyword>
<dbReference type="OrthoDB" id="9807568at2"/>
<evidence type="ECO:0000313" key="10">
    <source>
        <dbReference type="EMBL" id="SDC58375.1"/>
    </source>
</evidence>
<keyword evidence="3 7" id="KW-0812">Transmembrane</keyword>
<keyword evidence="2" id="KW-1003">Cell membrane</keyword>